<dbReference type="EMBL" id="DXGJ01000023">
    <property type="protein sequence ID" value="HIW71587.1"/>
    <property type="molecule type" value="Genomic_DNA"/>
</dbReference>
<dbReference type="AlphaFoldDB" id="A0A9D1QSS3"/>
<organism evidence="1 2">
    <name type="scientific">Candidatus Levilactobacillus faecigallinarum</name>
    <dbReference type="NCBI Taxonomy" id="2838638"/>
    <lineage>
        <taxon>Bacteria</taxon>
        <taxon>Bacillati</taxon>
        <taxon>Bacillota</taxon>
        <taxon>Bacilli</taxon>
        <taxon>Lactobacillales</taxon>
        <taxon>Lactobacillaceae</taxon>
        <taxon>Levilactobacillus</taxon>
    </lineage>
</organism>
<name>A0A9D1QSS3_9LACO</name>
<gene>
    <name evidence="1" type="ORF">H9875_03075</name>
</gene>
<reference evidence="1" key="1">
    <citation type="journal article" date="2021" name="PeerJ">
        <title>Extensive microbial diversity within the chicken gut microbiome revealed by metagenomics and culture.</title>
        <authorList>
            <person name="Gilroy R."/>
            <person name="Ravi A."/>
            <person name="Getino M."/>
            <person name="Pursley I."/>
            <person name="Horton D.L."/>
            <person name="Alikhan N.F."/>
            <person name="Baker D."/>
            <person name="Gharbi K."/>
            <person name="Hall N."/>
            <person name="Watson M."/>
            <person name="Adriaenssens E.M."/>
            <person name="Foster-Nyarko E."/>
            <person name="Jarju S."/>
            <person name="Secka A."/>
            <person name="Antonio M."/>
            <person name="Oren A."/>
            <person name="Chaudhuri R.R."/>
            <person name="La Ragione R."/>
            <person name="Hildebrand F."/>
            <person name="Pallen M.J."/>
        </authorList>
    </citation>
    <scope>NUCLEOTIDE SEQUENCE</scope>
    <source>
        <strain evidence="1">CHK173-259</strain>
    </source>
</reference>
<reference evidence="1" key="2">
    <citation type="submission" date="2021-04" db="EMBL/GenBank/DDBJ databases">
        <authorList>
            <person name="Gilroy R."/>
        </authorList>
    </citation>
    <scope>NUCLEOTIDE SEQUENCE</scope>
    <source>
        <strain evidence="1">CHK173-259</strain>
    </source>
</reference>
<evidence type="ECO:0000313" key="2">
    <source>
        <dbReference type="Proteomes" id="UP000886822"/>
    </source>
</evidence>
<comment type="caution">
    <text evidence="1">The sequence shown here is derived from an EMBL/GenBank/DDBJ whole genome shotgun (WGS) entry which is preliminary data.</text>
</comment>
<accession>A0A9D1QSS3</accession>
<proteinExistence type="predicted"/>
<dbReference type="Proteomes" id="UP000886822">
    <property type="component" value="Unassembled WGS sequence"/>
</dbReference>
<evidence type="ECO:0000313" key="1">
    <source>
        <dbReference type="EMBL" id="HIW71587.1"/>
    </source>
</evidence>
<protein>
    <submittedName>
        <fullName evidence="1">Uncharacterized protein</fullName>
    </submittedName>
</protein>
<sequence length="166" mass="19918">MRKKLQEIGSTERHFFQGTFIRSGFKTYQEHHNPTLLLGNILDETQQLVTEHLWFNYTLGFLRLGELRRGDRVTFAARVASYQKGHWFDRQQDFRLTRPTRISRVDETERKHHALPIANKRALIGYIMCMNEAFYRENGRPFEDYYVAEFKQWWQTKTGTPFSVDH</sequence>